<keyword evidence="6" id="KW-1185">Reference proteome</keyword>
<dbReference type="InterPro" id="IPR001296">
    <property type="entry name" value="Glyco_trans_1"/>
</dbReference>
<feature type="domain" description="Glycosyltransferase subfamily 4-like N-terminal" evidence="4">
    <location>
        <begin position="22"/>
        <end position="196"/>
    </location>
</feature>
<accession>A0ABU1XDF1</accession>
<evidence type="ECO:0000259" key="4">
    <source>
        <dbReference type="Pfam" id="PF13439"/>
    </source>
</evidence>
<evidence type="ECO:0000313" key="5">
    <source>
        <dbReference type="EMBL" id="MDR7168570.1"/>
    </source>
</evidence>
<keyword evidence="1" id="KW-0328">Glycosyltransferase</keyword>
<evidence type="ECO:0000256" key="1">
    <source>
        <dbReference type="ARBA" id="ARBA00022676"/>
    </source>
</evidence>
<proteinExistence type="predicted"/>
<sequence>MKIAMVSEHASPLAPLGGVDAGGQNVHVAELAAGLARLGHDVRVYTRRDDPDIPAEVLVGAGYRVVHVPAGPPRHIPKDDIVAFLTEFATFLRRQWSADTPDVVHAHFWMSGIAAERAARDLAIPVVLTFHALGTVKRRYQGLADTSPRSRIQSERRVAAGATHIVATCSDEVRELGRMGVPRERTSVVPCGVDLSLFTPDGPAEEPELPRRLVSVGRMVRRKGFDSAIAALSEVPDTELVIAGGSQSAEDEAEQARLRAVAAEYGVSQRVRLRGPVPRAEMPMLLRSADAVVCTPWYEPFGIVPLEAMSCAKPVVATAVGGMLDTVLDGVTGRLVPSGDPAVLAEVLCGLLDTRQARQAMGEAGLQRARGRYSWDRISRDTSAAYRRTAATAATAAAGDIASSAR</sequence>
<evidence type="ECO:0000313" key="6">
    <source>
        <dbReference type="Proteomes" id="UP001251217"/>
    </source>
</evidence>
<dbReference type="Pfam" id="PF00534">
    <property type="entry name" value="Glycos_transf_1"/>
    <property type="match status" value="1"/>
</dbReference>
<dbReference type="PANTHER" id="PTHR45947:SF3">
    <property type="entry name" value="SULFOQUINOVOSYL TRANSFERASE SQD2"/>
    <property type="match status" value="1"/>
</dbReference>
<gene>
    <name evidence="5" type="ORF">J2W56_002301</name>
</gene>
<organism evidence="5 6">
    <name type="scientific">Nocardia kruczakiae</name>
    <dbReference type="NCBI Taxonomy" id="261477"/>
    <lineage>
        <taxon>Bacteria</taxon>
        <taxon>Bacillati</taxon>
        <taxon>Actinomycetota</taxon>
        <taxon>Actinomycetes</taxon>
        <taxon>Mycobacteriales</taxon>
        <taxon>Nocardiaceae</taxon>
        <taxon>Nocardia</taxon>
    </lineage>
</organism>
<dbReference type="Proteomes" id="UP001251217">
    <property type="component" value="Unassembled WGS sequence"/>
</dbReference>
<evidence type="ECO:0000259" key="3">
    <source>
        <dbReference type="Pfam" id="PF00534"/>
    </source>
</evidence>
<dbReference type="EMBL" id="JAVDWW010000003">
    <property type="protein sequence ID" value="MDR7168570.1"/>
    <property type="molecule type" value="Genomic_DNA"/>
</dbReference>
<name>A0ABU1XDF1_9NOCA</name>
<evidence type="ECO:0000256" key="2">
    <source>
        <dbReference type="ARBA" id="ARBA00022679"/>
    </source>
</evidence>
<dbReference type="RefSeq" id="WP_310400535.1">
    <property type="nucleotide sequence ID" value="NZ_JAVDWW010000003.1"/>
</dbReference>
<feature type="domain" description="Glycosyl transferase family 1" evidence="3">
    <location>
        <begin position="207"/>
        <end position="366"/>
    </location>
</feature>
<dbReference type="SUPFAM" id="SSF53756">
    <property type="entry name" value="UDP-Glycosyltransferase/glycogen phosphorylase"/>
    <property type="match status" value="1"/>
</dbReference>
<dbReference type="InterPro" id="IPR050194">
    <property type="entry name" value="Glycosyltransferase_grp1"/>
</dbReference>
<dbReference type="Pfam" id="PF13439">
    <property type="entry name" value="Glyco_transf_4"/>
    <property type="match status" value="1"/>
</dbReference>
<reference evidence="5 6" key="1">
    <citation type="submission" date="2023-07" db="EMBL/GenBank/DDBJ databases">
        <title>Sorghum-associated microbial communities from plants grown in Nebraska, USA.</title>
        <authorList>
            <person name="Schachtman D."/>
        </authorList>
    </citation>
    <scope>NUCLEOTIDE SEQUENCE [LARGE SCALE GENOMIC DNA]</scope>
    <source>
        <strain evidence="5 6">4272</strain>
    </source>
</reference>
<protein>
    <submittedName>
        <fullName evidence="5">Glycosyltransferase involved in cell wall biosynthesis</fullName>
    </submittedName>
</protein>
<dbReference type="Gene3D" id="3.40.50.2000">
    <property type="entry name" value="Glycogen Phosphorylase B"/>
    <property type="match status" value="2"/>
</dbReference>
<dbReference type="PANTHER" id="PTHR45947">
    <property type="entry name" value="SULFOQUINOVOSYL TRANSFERASE SQD2"/>
    <property type="match status" value="1"/>
</dbReference>
<dbReference type="InterPro" id="IPR028098">
    <property type="entry name" value="Glyco_trans_4-like_N"/>
</dbReference>
<keyword evidence="2" id="KW-0808">Transferase</keyword>
<comment type="caution">
    <text evidence="5">The sequence shown here is derived from an EMBL/GenBank/DDBJ whole genome shotgun (WGS) entry which is preliminary data.</text>
</comment>